<dbReference type="Pfam" id="PF13462">
    <property type="entry name" value="Thioredoxin_4"/>
    <property type="match status" value="1"/>
</dbReference>
<dbReference type="Proteomes" id="UP000199372">
    <property type="component" value="Unassembled WGS sequence"/>
</dbReference>
<feature type="chain" id="PRO_5011628707" evidence="3">
    <location>
        <begin position="19"/>
        <end position="220"/>
    </location>
</feature>
<dbReference type="PANTHER" id="PTHR13887">
    <property type="entry name" value="GLUTATHIONE S-TRANSFERASE KAPPA"/>
    <property type="match status" value="1"/>
</dbReference>
<comment type="similarity">
    <text evidence="2">Belongs to the thioredoxin family. DsbA subfamily.</text>
</comment>
<evidence type="ECO:0000259" key="4">
    <source>
        <dbReference type="PROSITE" id="PS51352"/>
    </source>
</evidence>
<evidence type="ECO:0000256" key="3">
    <source>
        <dbReference type="SAM" id="SignalP"/>
    </source>
</evidence>
<keyword evidence="3" id="KW-0732">Signal</keyword>
<reference evidence="6" key="1">
    <citation type="submission" date="2016-10" db="EMBL/GenBank/DDBJ databases">
        <authorList>
            <person name="Varghese N."/>
            <person name="Submissions S."/>
        </authorList>
    </citation>
    <scope>NUCLEOTIDE SEQUENCE [LARGE SCALE GENOMIC DNA]</scope>
    <source>
        <strain evidence="6">DSM 26893</strain>
    </source>
</reference>
<evidence type="ECO:0000313" key="5">
    <source>
        <dbReference type="EMBL" id="SEN99288.1"/>
    </source>
</evidence>
<sequence length="220" mass="23953">MNKIVPAIAAAAVLGAGAWYFSTTPGGAPGATSFQVEAQESSEADLSLVQEMSMGNPDADVTVIEYASFTCPHCRTFHDNVFDDLKENYIDPGKINFIYREVYFDRYGLWAGMVARCAGPDRYFGIADLIYERQSEWAQGEPAQIAQNLRQIGETAGLGDDQLDACLNDAAKAQALVATYEQNAAADNIRATPSFVIDGENYSNMNYADFSAILDEKLAD</sequence>
<dbReference type="PROSITE" id="PS51352">
    <property type="entry name" value="THIOREDOXIN_2"/>
    <property type="match status" value="1"/>
</dbReference>
<dbReference type="EMBL" id="FOCM01000009">
    <property type="protein sequence ID" value="SEN99288.1"/>
    <property type="molecule type" value="Genomic_DNA"/>
</dbReference>
<dbReference type="OrthoDB" id="8478320at2"/>
<dbReference type="Gene3D" id="3.40.30.10">
    <property type="entry name" value="Glutaredoxin"/>
    <property type="match status" value="1"/>
</dbReference>
<organism evidence="5 6">
    <name type="scientific">Palleronia pelagia</name>
    <dbReference type="NCBI Taxonomy" id="387096"/>
    <lineage>
        <taxon>Bacteria</taxon>
        <taxon>Pseudomonadati</taxon>
        <taxon>Pseudomonadota</taxon>
        <taxon>Alphaproteobacteria</taxon>
        <taxon>Rhodobacterales</taxon>
        <taxon>Roseobacteraceae</taxon>
        <taxon>Palleronia</taxon>
    </lineage>
</organism>
<evidence type="ECO:0000256" key="2">
    <source>
        <dbReference type="ARBA" id="ARBA00005791"/>
    </source>
</evidence>
<dbReference type="InterPro" id="IPR012336">
    <property type="entry name" value="Thioredoxin-like_fold"/>
</dbReference>
<gene>
    <name evidence="5" type="ORF">SAMN04488011_10949</name>
</gene>
<name>A0A1H8L3N8_9RHOB</name>
<feature type="domain" description="Thioredoxin" evidence="4">
    <location>
        <begin position="1"/>
        <end position="219"/>
    </location>
</feature>
<evidence type="ECO:0000313" key="6">
    <source>
        <dbReference type="Proteomes" id="UP000199372"/>
    </source>
</evidence>
<feature type="signal peptide" evidence="3">
    <location>
        <begin position="1"/>
        <end position="18"/>
    </location>
</feature>
<dbReference type="InterPro" id="IPR013766">
    <property type="entry name" value="Thioredoxin_domain"/>
</dbReference>
<dbReference type="AlphaFoldDB" id="A0A1H8L3N8"/>
<proteinExistence type="inferred from homology"/>
<dbReference type="SUPFAM" id="SSF52833">
    <property type="entry name" value="Thioredoxin-like"/>
    <property type="match status" value="1"/>
</dbReference>
<dbReference type="RefSeq" id="WP_091846482.1">
    <property type="nucleotide sequence ID" value="NZ_FOCM01000009.1"/>
</dbReference>
<keyword evidence="5" id="KW-0413">Isomerase</keyword>
<dbReference type="InterPro" id="IPR036249">
    <property type="entry name" value="Thioredoxin-like_sf"/>
</dbReference>
<dbReference type="PANTHER" id="PTHR13887:SF56">
    <property type="entry name" value="THIOREDOXIN-LIKE REDUCTASE RV2466C"/>
    <property type="match status" value="1"/>
</dbReference>
<comment type="function">
    <text evidence="1">May be required for disulfide bond formation in some proteins.</text>
</comment>
<keyword evidence="6" id="KW-1185">Reference proteome</keyword>
<protein>
    <submittedName>
        <fullName evidence="5">Protein-disulfide isomerase</fullName>
    </submittedName>
</protein>
<accession>A0A1H8L3N8</accession>
<evidence type="ECO:0000256" key="1">
    <source>
        <dbReference type="ARBA" id="ARBA00003565"/>
    </source>
</evidence>
<dbReference type="GO" id="GO:0016853">
    <property type="term" value="F:isomerase activity"/>
    <property type="evidence" value="ECO:0007669"/>
    <property type="project" value="UniProtKB-KW"/>
</dbReference>